<dbReference type="OrthoDB" id="9816431at2"/>
<dbReference type="SUPFAM" id="SSF46689">
    <property type="entry name" value="Homeodomain-like"/>
    <property type="match status" value="1"/>
</dbReference>
<dbReference type="Gene3D" id="1.10.10.60">
    <property type="entry name" value="Homeodomain-like"/>
    <property type="match status" value="1"/>
</dbReference>
<reference evidence="5 6" key="1">
    <citation type="journal article" date="2014" name="Front. Genet.">
        <title>Genome and metabolic network of "Candidatus Phaeomarinobacter ectocarpi" Ec32, a new candidate genus of Alphaproteobacteria frequently associated with brown algae.</title>
        <authorList>
            <person name="Dittami S.M."/>
            <person name="Barbeyron T."/>
            <person name="Boyen C."/>
            <person name="Cambefort J."/>
            <person name="Collet G."/>
            <person name="Delage L."/>
            <person name="Gobet A."/>
            <person name="Groisillier A."/>
            <person name="Leblanc C."/>
            <person name="Michel G."/>
            <person name="Scornet D."/>
            <person name="Siegel A."/>
            <person name="Tapia J.E."/>
            <person name="Tonon T."/>
        </authorList>
    </citation>
    <scope>NUCLEOTIDE SEQUENCE [LARGE SCALE GENOMIC DNA]</scope>
    <source>
        <strain evidence="5 6">Ec32</strain>
    </source>
</reference>
<dbReference type="STRING" id="1458461.BN1012_Phect278"/>
<dbReference type="EMBL" id="HG966617">
    <property type="protein sequence ID" value="CDO58492.1"/>
    <property type="molecule type" value="Genomic_DNA"/>
</dbReference>
<organism evidence="5 6">
    <name type="scientific">Candidatus Phaeomarinibacter ectocarpi</name>
    <dbReference type="NCBI Taxonomy" id="1458461"/>
    <lineage>
        <taxon>Bacteria</taxon>
        <taxon>Pseudomonadati</taxon>
        <taxon>Pseudomonadota</taxon>
        <taxon>Alphaproteobacteria</taxon>
        <taxon>Hyphomicrobiales</taxon>
        <taxon>Parvibaculaceae</taxon>
        <taxon>Candidatus Phaeomarinibacter</taxon>
    </lineage>
</organism>
<dbReference type="Gene3D" id="1.10.357.10">
    <property type="entry name" value="Tetracycline Repressor, domain 2"/>
    <property type="match status" value="1"/>
</dbReference>
<dbReference type="KEGG" id="pect:BN1012_Phect278"/>
<evidence type="ECO:0000256" key="2">
    <source>
        <dbReference type="PROSITE-ProRule" id="PRU00335"/>
    </source>
</evidence>
<evidence type="ECO:0000313" key="6">
    <source>
        <dbReference type="Proteomes" id="UP000032160"/>
    </source>
</evidence>
<protein>
    <submittedName>
        <fullName evidence="5">Transcription regulator AmtR</fullName>
    </submittedName>
</protein>
<dbReference type="InterPro" id="IPR050109">
    <property type="entry name" value="HTH-type_TetR-like_transc_reg"/>
</dbReference>
<evidence type="ECO:0000313" key="5">
    <source>
        <dbReference type="EMBL" id="CDO58492.1"/>
    </source>
</evidence>
<dbReference type="PROSITE" id="PS50977">
    <property type="entry name" value="HTH_TETR_2"/>
    <property type="match status" value="1"/>
</dbReference>
<sequence>MSETAISAPKRRPVGRPRGDGKPHLTRNMVLSAAARLMAIHGYGGTSIRMIAKDLKASPASLFHLFESKADLLNELIAFAAAPSLAFYARINELDVPPDVALYKSVFEETRMVASFDREQAGLFYLPELRQPEFAVAQQVRADMVTHFHWLIIEGCSSGLMATAHPALAAEQVFQLTETSIMAGENVAGLSPDEQAVAAADLALHGLLVDPAQLENIRQQAAQIVATIDRLAVE</sequence>
<proteinExistence type="predicted"/>
<keyword evidence="1 2" id="KW-0238">DNA-binding</keyword>
<dbReference type="InterPro" id="IPR009057">
    <property type="entry name" value="Homeodomain-like_sf"/>
</dbReference>
<dbReference type="GO" id="GO:0000976">
    <property type="term" value="F:transcription cis-regulatory region binding"/>
    <property type="evidence" value="ECO:0007669"/>
    <property type="project" value="TreeGrafter"/>
</dbReference>
<evidence type="ECO:0000256" key="3">
    <source>
        <dbReference type="SAM" id="MobiDB-lite"/>
    </source>
</evidence>
<feature type="domain" description="HTH tetR-type" evidence="4">
    <location>
        <begin position="24"/>
        <end position="84"/>
    </location>
</feature>
<dbReference type="PANTHER" id="PTHR30055">
    <property type="entry name" value="HTH-TYPE TRANSCRIPTIONAL REGULATOR RUTR"/>
    <property type="match status" value="1"/>
</dbReference>
<evidence type="ECO:0000256" key="1">
    <source>
        <dbReference type="ARBA" id="ARBA00023125"/>
    </source>
</evidence>
<accession>X5MBT1</accession>
<dbReference type="PANTHER" id="PTHR30055:SF207">
    <property type="entry name" value="HTH-TYPE TRANSCRIPTIONAL REPRESSOR FATR"/>
    <property type="match status" value="1"/>
</dbReference>
<feature type="region of interest" description="Disordered" evidence="3">
    <location>
        <begin position="1"/>
        <end position="25"/>
    </location>
</feature>
<feature type="DNA-binding region" description="H-T-H motif" evidence="2">
    <location>
        <begin position="47"/>
        <end position="66"/>
    </location>
</feature>
<dbReference type="Proteomes" id="UP000032160">
    <property type="component" value="Chromosome I"/>
</dbReference>
<dbReference type="GO" id="GO:0003700">
    <property type="term" value="F:DNA-binding transcription factor activity"/>
    <property type="evidence" value="ECO:0007669"/>
    <property type="project" value="TreeGrafter"/>
</dbReference>
<name>X5MBT1_9HYPH</name>
<dbReference type="PRINTS" id="PR00455">
    <property type="entry name" value="HTHTETR"/>
</dbReference>
<dbReference type="InterPro" id="IPR001647">
    <property type="entry name" value="HTH_TetR"/>
</dbReference>
<dbReference type="HOGENOM" id="CLU_1183280_0_0_5"/>
<dbReference type="Pfam" id="PF00440">
    <property type="entry name" value="TetR_N"/>
    <property type="match status" value="1"/>
</dbReference>
<dbReference type="RefSeq" id="WP_081826309.1">
    <property type="nucleotide sequence ID" value="NZ_HG966617.1"/>
</dbReference>
<keyword evidence="6" id="KW-1185">Reference proteome</keyword>
<gene>
    <name evidence="5" type="ORF">BN1012_Phect278</name>
</gene>
<dbReference type="AlphaFoldDB" id="X5MBT1"/>
<evidence type="ECO:0000259" key="4">
    <source>
        <dbReference type="PROSITE" id="PS50977"/>
    </source>
</evidence>